<organism evidence="7 8">
    <name type="scientific">Desulfoluna spongiiphila</name>
    <dbReference type="NCBI Taxonomy" id="419481"/>
    <lineage>
        <taxon>Bacteria</taxon>
        <taxon>Pseudomonadati</taxon>
        <taxon>Thermodesulfobacteriota</taxon>
        <taxon>Desulfobacteria</taxon>
        <taxon>Desulfobacterales</taxon>
        <taxon>Desulfolunaceae</taxon>
        <taxon>Desulfoluna</taxon>
    </lineage>
</organism>
<dbReference type="SMART" id="SM01133">
    <property type="entry name" value="DeoC"/>
    <property type="match status" value="1"/>
</dbReference>
<dbReference type="InterPro" id="IPR013785">
    <property type="entry name" value="Aldolase_TIM"/>
</dbReference>
<keyword evidence="8" id="KW-1185">Reference proteome</keyword>
<dbReference type="EC" id="2.2.1.10" evidence="5"/>
<dbReference type="NCBIfam" id="TIGR01949">
    <property type="entry name" value="ADH_synth"/>
    <property type="match status" value="1"/>
</dbReference>
<evidence type="ECO:0000256" key="4">
    <source>
        <dbReference type="ARBA" id="ARBA00023270"/>
    </source>
</evidence>
<sequence>MLLGKAIRLERVFNRNTGKTIIVPMDHGVTVGPIYGVVDLKGTVDKVAEGGANAVIMHKGLPRRTHRGHGSDIGLIIHLSASTVLSPFPNAKTLVGSVEDAIRLGADAISIHVNLGDEKEMEMLESFGRISTEAASWGMPLLAMVYARGAGIRDEYDVEVVKHSARLAEELGADVVKVPYTGSPETFAQVVDGCCIPVVIAGGPKMSSHRDIVQMVYDANQAGGAGLSIGRNVFQDENPALLVKALNGVVHQGKGVDETMAFLEDHLQGA</sequence>
<dbReference type="GO" id="GO:0016836">
    <property type="term" value="F:hydro-lyase activity"/>
    <property type="evidence" value="ECO:0007669"/>
    <property type="project" value="InterPro"/>
</dbReference>
<dbReference type="PANTHER" id="PTHR47916:SF1">
    <property type="entry name" value="3-HYDROXY-5-PHOSPHONOOXYPENTANE-2,4-DIONE THIOLASE"/>
    <property type="match status" value="1"/>
</dbReference>
<accession>A0A1G5I7U6</accession>
<dbReference type="Pfam" id="PF01791">
    <property type="entry name" value="DeoC"/>
    <property type="match status" value="1"/>
</dbReference>
<dbReference type="InterPro" id="IPR010210">
    <property type="entry name" value="ADH_synthase"/>
</dbReference>
<dbReference type="GO" id="GO:0004332">
    <property type="term" value="F:fructose-bisphosphate aldolase activity"/>
    <property type="evidence" value="ECO:0007669"/>
    <property type="project" value="InterPro"/>
</dbReference>
<name>A0A1G5I7U6_9BACT</name>
<dbReference type="RefSeq" id="WP_092213429.1">
    <property type="nucleotide sequence ID" value="NZ_FMUX01000018.1"/>
</dbReference>
<gene>
    <name evidence="7" type="ORF">SAMN05216233_11839</name>
</gene>
<dbReference type="GO" id="GO:0009073">
    <property type="term" value="P:aromatic amino acid family biosynthetic process"/>
    <property type="evidence" value="ECO:0007669"/>
    <property type="project" value="UniProtKB-KW"/>
</dbReference>
<dbReference type="GO" id="GO:0016740">
    <property type="term" value="F:transferase activity"/>
    <property type="evidence" value="ECO:0007669"/>
    <property type="project" value="UniProtKB-KW"/>
</dbReference>
<keyword evidence="4" id="KW-0704">Schiff base</keyword>
<evidence type="ECO:0000256" key="6">
    <source>
        <dbReference type="PIRSR" id="PIRSR038992-1"/>
    </source>
</evidence>
<feature type="active site" description="Schiff-base intermediate with dihydroxyacetone-P" evidence="6">
    <location>
        <position position="177"/>
    </location>
</feature>
<evidence type="ECO:0000313" key="7">
    <source>
        <dbReference type="EMBL" id="SCY72103.1"/>
    </source>
</evidence>
<dbReference type="OrthoDB" id="5915071at2"/>
<evidence type="ECO:0000256" key="5">
    <source>
        <dbReference type="NCBIfam" id="TIGR01949"/>
    </source>
</evidence>
<reference evidence="7 8" key="1">
    <citation type="submission" date="2016-10" db="EMBL/GenBank/DDBJ databases">
        <authorList>
            <person name="de Groot N.N."/>
        </authorList>
    </citation>
    <scope>NUCLEOTIDE SEQUENCE [LARGE SCALE GENOMIC DNA]</scope>
    <source>
        <strain evidence="7 8">AA1</strain>
    </source>
</reference>
<dbReference type="PIRSF" id="PIRSF038992">
    <property type="entry name" value="Aldolase_Ia"/>
    <property type="match status" value="1"/>
</dbReference>
<dbReference type="NCBIfam" id="NF005556">
    <property type="entry name" value="PRK07226.1"/>
    <property type="match status" value="1"/>
</dbReference>
<dbReference type="Proteomes" id="UP000198870">
    <property type="component" value="Unassembled WGS sequence"/>
</dbReference>
<dbReference type="STRING" id="419481.SAMN05216233_11839"/>
<dbReference type="InterPro" id="IPR002915">
    <property type="entry name" value="DeoC/FbaB/LacD_aldolase"/>
</dbReference>
<evidence type="ECO:0000313" key="8">
    <source>
        <dbReference type="Proteomes" id="UP000198870"/>
    </source>
</evidence>
<dbReference type="SUPFAM" id="SSF51569">
    <property type="entry name" value="Aldolase"/>
    <property type="match status" value="1"/>
</dbReference>
<dbReference type="InterPro" id="IPR041720">
    <property type="entry name" value="FbaB-like"/>
</dbReference>
<dbReference type="InterPro" id="IPR050456">
    <property type="entry name" value="DeoC/FbaB_aldolase"/>
</dbReference>
<dbReference type="HAMAP" id="MF_00960">
    <property type="entry name" value="ADH_synthase"/>
    <property type="match status" value="1"/>
</dbReference>
<evidence type="ECO:0000256" key="2">
    <source>
        <dbReference type="ARBA" id="ARBA00022679"/>
    </source>
</evidence>
<keyword evidence="1" id="KW-0028">Amino-acid biosynthesis</keyword>
<feature type="active site" description="Proton donor" evidence="6">
    <location>
        <position position="146"/>
    </location>
</feature>
<proteinExistence type="inferred from homology"/>
<dbReference type="PANTHER" id="PTHR47916">
    <property type="entry name" value="FRUCTOSE-BISPHOSPHATE ALDOLASE CLASS 1"/>
    <property type="match status" value="1"/>
</dbReference>
<dbReference type="AlphaFoldDB" id="A0A1G5I7U6"/>
<dbReference type="Gene3D" id="3.20.20.70">
    <property type="entry name" value="Aldolase class I"/>
    <property type="match status" value="1"/>
</dbReference>
<dbReference type="CDD" id="cd00958">
    <property type="entry name" value="DhnA"/>
    <property type="match status" value="1"/>
</dbReference>
<evidence type="ECO:0000256" key="1">
    <source>
        <dbReference type="ARBA" id="ARBA00022605"/>
    </source>
</evidence>
<keyword evidence="3" id="KW-0057">Aromatic amino acid biosynthesis</keyword>
<keyword evidence="2" id="KW-0808">Transferase</keyword>
<dbReference type="EMBL" id="FMUX01000018">
    <property type="protein sequence ID" value="SCY72103.1"/>
    <property type="molecule type" value="Genomic_DNA"/>
</dbReference>
<evidence type="ECO:0000256" key="3">
    <source>
        <dbReference type="ARBA" id="ARBA00023141"/>
    </source>
</evidence>
<protein>
    <recommendedName>
        <fullName evidence="5">2-amino-3,7-dideoxy-D-threo-hept-6-ulosonate synthase</fullName>
        <ecNumber evidence="5">2.2.1.10</ecNumber>
    </recommendedName>
</protein>
<dbReference type="GO" id="GO:0008652">
    <property type="term" value="P:amino acid biosynthetic process"/>
    <property type="evidence" value="ECO:0007669"/>
    <property type="project" value="UniProtKB-KW"/>
</dbReference>